<evidence type="ECO:0000313" key="3">
    <source>
        <dbReference type="Proteomes" id="UP000036406"/>
    </source>
</evidence>
<feature type="domain" description="GST N-terminal" evidence="1">
    <location>
        <begin position="1"/>
        <end position="76"/>
    </location>
</feature>
<gene>
    <name evidence="2" type="ORF">ABA45_04660</name>
</gene>
<evidence type="ECO:0000313" key="2">
    <source>
        <dbReference type="EMBL" id="AKO51796.1"/>
    </source>
</evidence>
<evidence type="ECO:0000259" key="1">
    <source>
        <dbReference type="PROSITE" id="PS50404"/>
    </source>
</evidence>
<dbReference type="STRING" id="330734.ABA45_04660"/>
<dbReference type="Pfam" id="PF13417">
    <property type="entry name" value="GST_N_3"/>
    <property type="match status" value="1"/>
</dbReference>
<dbReference type="RefSeq" id="WP_048384512.1">
    <property type="nucleotide sequence ID" value="NZ_CP011494.1"/>
</dbReference>
<dbReference type="Proteomes" id="UP000036406">
    <property type="component" value="Chromosome"/>
</dbReference>
<sequence length="190" mass="21725">MKLLGSTTSPYVRRTRLLLADRPYDFLNLDIYGEGRDELRKNNPALKIPMLNDGGQKIYDSRVIARYLGAKLGIAAPSWDQENQLTLIDAANDSCVTMLLSKRSGLDIEQDAMFYNIQRERIMTTLRTLSAMVDAGEFTNWHYPSICLFSLIDWLDFRALVDFEGNESLLSFRDHNLQQPMVAETDPRKA</sequence>
<dbReference type="InterPro" id="IPR036249">
    <property type="entry name" value="Thioredoxin-like_sf"/>
</dbReference>
<dbReference type="Gene3D" id="3.40.30.10">
    <property type="entry name" value="Glutaredoxin"/>
    <property type="match status" value="1"/>
</dbReference>
<organism evidence="2 3">
    <name type="scientific">Marinobacter psychrophilus</name>
    <dbReference type="NCBI Taxonomy" id="330734"/>
    <lineage>
        <taxon>Bacteria</taxon>
        <taxon>Pseudomonadati</taxon>
        <taxon>Pseudomonadota</taxon>
        <taxon>Gammaproteobacteria</taxon>
        <taxon>Pseudomonadales</taxon>
        <taxon>Marinobacteraceae</taxon>
        <taxon>Marinobacter</taxon>
    </lineage>
</organism>
<accession>A0A0H4HYK7</accession>
<dbReference type="KEGG" id="mpq:ABA45_04660"/>
<dbReference type="Gene3D" id="1.20.1050.10">
    <property type="match status" value="1"/>
</dbReference>
<proteinExistence type="predicted"/>
<dbReference type="SUPFAM" id="SSF52833">
    <property type="entry name" value="Thioredoxin-like"/>
    <property type="match status" value="1"/>
</dbReference>
<keyword evidence="3" id="KW-1185">Reference proteome</keyword>
<dbReference type="PATRIC" id="fig|330734.3.peg.992"/>
<dbReference type="InterPro" id="IPR004045">
    <property type="entry name" value="Glutathione_S-Trfase_N"/>
</dbReference>
<dbReference type="PROSITE" id="PS50404">
    <property type="entry name" value="GST_NTER"/>
    <property type="match status" value="1"/>
</dbReference>
<name>A0A0H4HYK7_9GAMM</name>
<dbReference type="GO" id="GO:0016740">
    <property type="term" value="F:transferase activity"/>
    <property type="evidence" value="ECO:0007669"/>
    <property type="project" value="UniProtKB-KW"/>
</dbReference>
<keyword evidence="2" id="KW-0808">Transferase</keyword>
<protein>
    <submittedName>
        <fullName evidence="2">Glutathione S-transferase</fullName>
    </submittedName>
</protein>
<reference evidence="2 3" key="1">
    <citation type="submission" date="2015-05" db="EMBL/GenBank/DDBJ databases">
        <title>Complete genome of Marinobacter psychrophilus strain 20041T isolated from sea-ice of the Canadian Basin.</title>
        <authorList>
            <person name="Song L."/>
            <person name="Ren L."/>
            <person name="Yu Y."/>
            <person name="Wang X."/>
        </authorList>
    </citation>
    <scope>NUCLEOTIDE SEQUENCE [LARGE SCALE GENOMIC DNA]</scope>
    <source>
        <strain evidence="2 3">20041</strain>
    </source>
</reference>
<dbReference type="EMBL" id="CP011494">
    <property type="protein sequence ID" value="AKO51796.1"/>
    <property type="molecule type" value="Genomic_DNA"/>
</dbReference>
<dbReference type="AlphaFoldDB" id="A0A0H4HYK7"/>